<accession>W3XIZ3</accession>
<dbReference type="Pfam" id="PF05730">
    <property type="entry name" value="CFEM"/>
    <property type="match status" value="1"/>
</dbReference>
<dbReference type="eggNOG" id="ENOG502SN7T">
    <property type="taxonomic scope" value="Eukaryota"/>
</dbReference>
<evidence type="ECO:0000256" key="12">
    <source>
        <dbReference type="ARBA" id="ARBA00023288"/>
    </source>
</evidence>
<dbReference type="Proteomes" id="UP000030651">
    <property type="component" value="Unassembled WGS sequence"/>
</dbReference>
<evidence type="ECO:0000256" key="9">
    <source>
        <dbReference type="ARBA" id="ARBA00022989"/>
    </source>
</evidence>
<feature type="transmembrane region" description="Helical" evidence="16">
    <location>
        <begin position="296"/>
        <end position="316"/>
    </location>
</feature>
<organism evidence="19 20">
    <name type="scientific">Pestalotiopsis fici (strain W106-1 / CGMCC3.15140)</name>
    <dbReference type="NCBI Taxonomy" id="1229662"/>
    <lineage>
        <taxon>Eukaryota</taxon>
        <taxon>Fungi</taxon>
        <taxon>Dikarya</taxon>
        <taxon>Ascomycota</taxon>
        <taxon>Pezizomycotina</taxon>
        <taxon>Sordariomycetes</taxon>
        <taxon>Xylariomycetidae</taxon>
        <taxon>Amphisphaeriales</taxon>
        <taxon>Sporocadaceae</taxon>
        <taxon>Pestalotiopsis</taxon>
    </lineage>
</organism>
<feature type="transmembrane region" description="Helical" evidence="16">
    <location>
        <begin position="109"/>
        <end position="128"/>
    </location>
</feature>
<keyword evidence="14" id="KW-0349">Heme</keyword>
<evidence type="ECO:0000313" key="20">
    <source>
        <dbReference type="Proteomes" id="UP000030651"/>
    </source>
</evidence>
<dbReference type="KEGG" id="pfy:PFICI_04063"/>
<evidence type="ECO:0000256" key="7">
    <source>
        <dbReference type="ARBA" id="ARBA00022692"/>
    </source>
</evidence>
<evidence type="ECO:0000256" key="6">
    <source>
        <dbReference type="ARBA" id="ARBA00022622"/>
    </source>
</evidence>
<feature type="signal peptide" evidence="17">
    <location>
        <begin position="1"/>
        <end position="22"/>
    </location>
</feature>
<proteinExistence type="inferred from homology"/>
<dbReference type="GO" id="GO:0005576">
    <property type="term" value="C:extracellular region"/>
    <property type="evidence" value="ECO:0007669"/>
    <property type="project" value="UniProtKB-SubCell"/>
</dbReference>
<comment type="similarity">
    <text evidence="13">Belongs to the SAT4 family.</text>
</comment>
<evidence type="ECO:0000256" key="4">
    <source>
        <dbReference type="ARBA" id="ARBA00010031"/>
    </source>
</evidence>
<comment type="similarity">
    <text evidence="4">Belongs to the RBT5 family.</text>
</comment>
<dbReference type="Pfam" id="PF20684">
    <property type="entry name" value="Fung_rhodopsin"/>
    <property type="match status" value="1"/>
</dbReference>
<dbReference type="GeneID" id="19269076"/>
<keyword evidence="9 16" id="KW-1133">Transmembrane helix</keyword>
<dbReference type="EMBL" id="KI912110">
    <property type="protein sequence ID" value="ETS86038.1"/>
    <property type="molecule type" value="Genomic_DNA"/>
</dbReference>
<dbReference type="AlphaFoldDB" id="W3XIZ3"/>
<reference evidence="20" key="1">
    <citation type="journal article" date="2015" name="BMC Genomics">
        <title>Genomic and transcriptomic analysis of the endophytic fungus Pestalotiopsis fici reveals its lifestyle and high potential for synthesis of natural products.</title>
        <authorList>
            <person name="Wang X."/>
            <person name="Zhang X."/>
            <person name="Liu L."/>
            <person name="Xiang M."/>
            <person name="Wang W."/>
            <person name="Sun X."/>
            <person name="Che Y."/>
            <person name="Guo L."/>
            <person name="Liu G."/>
            <person name="Guo L."/>
            <person name="Wang C."/>
            <person name="Yin W.B."/>
            <person name="Stadler M."/>
            <person name="Zhang X."/>
            <person name="Liu X."/>
        </authorList>
    </citation>
    <scope>NUCLEOTIDE SEQUENCE [LARGE SCALE GENOMIC DNA]</scope>
    <source>
        <strain evidence="20">W106-1 / CGMCC3.15140</strain>
    </source>
</reference>
<evidence type="ECO:0000256" key="1">
    <source>
        <dbReference type="ARBA" id="ARBA00004141"/>
    </source>
</evidence>
<feature type="disulfide bond" evidence="14">
    <location>
        <begin position="62"/>
        <end position="95"/>
    </location>
</feature>
<feature type="transmembrane region" description="Helical" evidence="16">
    <location>
        <begin position="183"/>
        <end position="206"/>
    </location>
</feature>
<feature type="compositionally biased region" description="Basic and acidic residues" evidence="15">
    <location>
        <begin position="417"/>
        <end position="431"/>
    </location>
</feature>
<sequence>MIWRTIGFSFLLAAMSAGGVLGQSVADMISSVPECALPCVVQGVLGGGCPMTDVKLLEDCVCTNNTLMAGLSTCVQTSCDFADQVTSGNLLMTMCAAYPKESRVGEVRTVAIVALALSSAVVTARCIARVQMTKRLWSDDWTAIFATIILLGGAGLELAASNLGFGLHFWDVYVNKATRLLQMFYTIEIFYTWVKLIAKASIIFLYMRVFTARWFRRACYGCLAYCCISLTIFTFVIAFQCSPVEGVWNRFISKKCLDVNAIGYAGAVLSVVEDIVLIVLPMPELRKLQISGRKRIGVALMFVLASFATVTSMIRLKYLVQFSTTLDSTFDNVDAIVWSTIELTCIIVCGSLPPLRPWFGKLIPSINTIKSISKAGARSRSKSSPSNPRSGNMTDQSQSRTYYPEDKELRSPSSDEYPLKPMDHKKIWNEP</sequence>
<dbReference type="SMART" id="SM00747">
    <property type="entry name" value="CFEM"/>
    <property type="match status" value="1"/>
</dbReference>
<gene>
    <name evidence="19" type="ORF">PFICI_04063</name>
</gene>
<protein>
    <recommendedName>
        <fullName evidence="18">CFEM domain-containing protein</fullName>
    </recommendedName>
</protein>
<dbReference type="PANTHER" id="PTHR33048:SF47">
    <property type="entry name" value="INTEGRAL MEMBRANE PROTEIN-RELATED"/>
    <property type="match status" value="1"/>
</dbReference>
<evidence type="ECO:0000256" key="15">
    <source>
        <dbReference type="SAM" id="MobiDB-lite"/>
    </source>
</evidence>
<evidence type="ECO:0000259" key="18">
    <source>
        <dbReference type="PROSITE" id="PS52012"/>
    </source>
</evidence>
<keyword evidence="12" id="KW-0449">Lipoprotein</keyword>
<feature type="region of interest" description="Disordered" evidence="15">
    <location>
        <begin position="374"/>
        <end position="431"/>
    </location>
</feature>
<evidence type="ECO:0000256" key="3">
    <source>
        <dbReference type="ARBA" id="ARBA00004613"/>
    </source>
</evidence>
<dbReference type="GO" id="GO:0046872">
    <property type="term" value="F:metal ion binding"/>
    <property type="evidence" value="ECO:0007669"/>
    <property type="project" value="UniProtKB-UniRule"/>
</dbReference>
<feature type="compositionally biased region" description="Low complexity" evidence="15">
    <location>
        <begin position="374"/>
        <end position="392"/>
    </location>
</feature>
<dbReference type="RefSeq" id="XP_007830835.1">
    <property type="nucleotide sequence ID" value="XM_007832644.1"/>
</dbReference>
<feature type="transmembrane region" description="Helical" evidence="16">
    <location>
        <begin position="259"/>
        <end position="280"/>
    </location>
</feature>
<feature type="domain" description="CFEM" evidence="18">
    <location>
        <begin position="7"/>
        <end position="122"/>
    </location>
</feature>
<dbReference type="GO" id="GO:0098552">
    <property type="term" value="C:side of membrane"/>
    <property type="evidence" value="ECO:0007669"/>
    <property type="project" value="UniProtKB-KW"/>
</dbReference>
<keyword evidence="14" id="KW-0479">Metal-binding</keyword>
<evidence type="ECO:0000256" key="14">
    <source>
        <dbReference type="PROSITE-ProRule" id="PRU01356"/>
    </source>
</evidence>
<dbReference type="InterPro" id="IPR049326">
    <property type="entry name" value="Rhodopsin_dom_fungi"/>
</dbReference>
<comment type="caution">
    <text evidence="14">Lacks conserved residue(s) required for the propagation of feature annotation.</text>
</comment>
<evidence type="ECO:0000256" key="13">
    <source>
        <dbReference type="ARBA" id="ARBA00038359"/>
    </source>
</evidence>
<keyword evidence="6" id="KW-0336">GPI-anchor</keyword>
<feature type="transmembrane region" description="Helical" evidence="16">
    <location>
        <begin position="218"/>
        <end position="239"/>
    </location>
</feature>
<name>W3XIZ3_PESFW</name>
<dbReference type="PANTHER" id="PTHR33048">
    <property type="entry name" value="PTH11-LIKE INTEGRAL MEMBRANE PROTEIN (AFU_ORTHOLOGUE AFUA_5G11245)"/>
    <property type="match status" value="1"/>
</dbReference>
<feature type="chain" id="PRO_5004835880" description="CFEM domain-containing protein" evidence="17">
    <location>
        <begin position="23"/>
        <end position="431"/>
    </location>
</feature>
<keyword evidence="11 14" id="KW-1015">Disulfide bond</keyword>
<evidence type="ECO:0000256" key="11">
    <source>
        <dbReference type="ARBA" id="ARBA00023157"/>
    </source>
</evidence>
<dbReference type="PROSITE" id="PS52012">
    <property type="entry name" value="CFEM"/>
    <property type="match status" value="1"/>
</dbReference>
<dbReference type="InterPro" id="IPR008427">
    <property type="entry name" value="Extracellular_membr_CFEM_dom"/>
</dbReference>
<evidence type="ECO:0000256" key="17">
    <source>
        <dbReference type="SAM" id="SignalP"/>
    </source>
</evidence>
<keyword evidence="10 16" id="KW-0472">Membrane</keyword>
<keyword evidence="8 17" id="KW-0732">Signal</keyword>
<dbReference type="OrthoDB" id="5278984at2759"/>
<evidence type="ECO:0000256" key="8">
    <source>
        <dbReference type="ARBA" id="ARBA00022729"/>
    </source>
</evidence>
<evidence type="ECO:0000313" key="19">
    <source>
        <dbReference type="EMBL" id="ETS86038.1"/>
    </source>
</evidence>
<dbReference type="OMA" id="FACITTM"/>
<dbReference type="InterPro" id="IPR052337">
    <property type="entry name" value="SAT4-like"/>
</dbReference>
<evidence type="ECO:0000256" key="5">
    <source>
        <dbReference type="ARBA" id="ARBA00022525"/>
    </source>
</evidence>
<feature type="transmembrane region" description="Helical" evidence="16">
    <location>
        <begin position="140"/>
        <end position="163"/>
    </location>
</feature>
<keyword evidence="5" id="KW-0964">Secreted</keyword>
<keyword evidence="6" id="KW-0325">Glycoprotein</keyword>
<keyword evidence="20" id="KW-1185">Reference proteome</keyword>
<keyword evidence="7 16" id="KW-0812">Transmembrane</keyword>
<keyword evidence="14" id="KW-0408">Iron</keyword>
<evidence type="ECO:0000256" key="10">
    <source>
        <dbReference type="ARBA" id="ARBA00023136"/>
    </source>
</evidence>
<evidence type="ECO:0000256" key="2">
    <source>
        <dbReference type="ARBA" id="ARBA00004589"/>
    </source>
</evidence>
<evidence type="ECO:0000256" key="16">
    <source>
        <dbReference type="SAM" id="Phobius"/>
    </source>
</evidence>
<comment type="subcellular location">
    <subcellularLocation>
        <location evidence="2">Membrane</location>
        <topology evidence="2">Lipid-anchor</topology>
        <topology evidence="2">GPI-anchor</topology>
    </subcellularLocation>
    <subcellularLocation>
        <location evidence="1">Membrane</location>
        <topology evidence="1">Multi-pass membrane protein</topology>
    </subcellularLocation>
    <subcellularLocation>
        <location evidence="3">Secreted</location>
    </subcellularLocation>
</comment>
<feature type="binding site" description="axial binding residue" evidence="14">
    <location>
        <position position="53"/>
    </location>
    <ligand>
        <name>heme</name>
        <dbReference type="ChEBI" id="CHEBI:30413"/>
    </ligand>
    <ligandPart>
        <name>Fe</name>
        <dbReference type="ChEBI" id="CHEBI:18248"/>
    </ligandPart>
</feature>
<dbReference type="InParanoid" id="W3XIZ3"/>
<dbReference type="HOGENOM" id="CLU_028200_6_2_1"/>